<dbReference type="PROSITE" id="PS00463">
    <property type="entry name" value="ZN2_CY6_FUNGAL_1"/>
    <property type="match status" value="1"/>
</dbReference>
<sequence length="613" mass="68260">MNASGIPVLRASKATRSSLACVPCRSRHLKCDGSRPGCSRCCEAAQECHYAPSRRGGLDRAALVERRKQRHAAAQSGEIHIPDTQFLTGACQEPLCTDQVVDIPSQRACVSSTEISISSGSEASSALPTGTVQVHVDNIQSDRLVNSYYQNFHIFHPFLLPQKHLVRLHQDPSRQLQLKPLIAFMRFIGEIYASGNFSTTLEHYAEACLSQARPLDPILVQCQMLYSIALYWSDRKAEALYQIDNAIRLAIDLQMYQKEFPLMNGGADSILRECWRRTWWMLYIVDTYYSGTLGSMRADLADIKATVELPCEELEFESGIIPKPQTLQDFDNREFMTGKVLFSSFAYLVGAVRCAALSIASSERSATKPDSMHVLQRIDSILNAWMLLLPKEKKQVVAKNGDLDELMFQAHLLIHVAIISLHRPFSELKSNPVESISSCARDAAPERPTPDLVNIHTLRVLRSAEEQIQLLSLPVPKFQHTPFVTCMITQGTLALLSACKFLFKGMDLTIARNQVRTTIGCLNSLAEIWPRAARIVREIQTIARHVLGLVPGTSEGQLCARGEGPRSPRLQPSDIDAALTDSFADLCGWYNIADIDLSGVGEQAMRNDMILFE</sequence>
<evidence type="ECO:0000256" key="3">
    <source>
        <dbReference type="ARBA" id="ARBA00023125"/>
    </source>
</evidence>
<dbReference type="RefSeq" id="XP_056763765.1">
    <property type="nucleotide sequence ID" value="XM_056910939.1"/>
</dbReference>
<dbReference type="InterPro" id="IPR036864">
    <property type="entry name" value="Zn2-C6_fun-type_DNA-bd_sf"/>
</dbReference>
<dbReference type="SUPFAM" id="SSF57701">
    <property type="entry name" value="Zn2/Cys6 DNA-binding domain"/>
    <property type="match status" value="1"/>
</dbReference>
<dbReference type="Pfam" id="PF00172">
    <property type="entry name" value="Zn_clus"/>
    <property type="match status" value="1"/>
</dbReference>
<dbReference type="GO" id="GO:0000981">
    <property type="term" value="F:DNA-binding transcription factor activity, RNA polymerase II-specific"/>
    <property type="evidence" value="ECO:0007669"/>
    <property type="project" value="InterPro"/>
</dbReference>
<organism evidence="7 8">
    <name type="scientific">Penicillium daleae</name>
    <dbReference type="NCBI Taxonomy" id="63821"/>
    <lineage>
        <taxon>Eukaryota</taxon>
        <taxon>Fungi</taxon>
        <taxon>Dikarya</taxon>
        <taxon>Ascomycota</taxon>
        <taxon>Pezizomycotina</taxon>
        <taxon>Eurotiomycetes</taxon>
        <taxon>Eurotiomycetidae</taxon>
        <taxon>Eurotiales</taxon>
        <taxon>Aspergillaceae</taxon>
        <taxon>Penicillium</taxon>
    </lineage>
</organism>
<gene>
    <name evidence="7" type="ORF">N7458_007557</name>
</gene>
<dbReference type="CDD" id="cd12148">
    <property type="entry name" value="fungal_TF_MHR"/>
    <property type="match status" value="1"/>
</dbReference>
<dbReference type="GeneID" id="81601182"/>
<keyword evidence="1" id="KW-0479">Metal-binding</keyword>
<comment type="caution">
    <text evidence="7">The sequence shown here is derived from an EMBL/GenBank/DDBJ whole genome shotgun (WGS) entry which is preliminary data.</text>
</comment>
<keyword evidence="2" id="KW-0805">Transcription regulation</keyword>
<evidence type="ECO:0000256" key="4">
    <source>
        <dbReference type="ARBA" id="ARBA00023163"/>
    </source>
</evidence>
<protein>
    <recommendedName>
        <fullName evidence="6">Zn(2)-C6 fungal-type domain-containing protein</fullName>
    </recommendedName>
</protein>
<dbReference type="AlphaFoldDB" id="A0AAD6C188"/>
<dbReference type="PROSITE" id="PS50048">
    <property type="entry name" value="ZN2_CY6_FUNGAL_2"/>
    <property type="match status" value="1"/>
</dbReference>
<dbReference type="GO" id="GO:0003677">
    <property type="term" value="F:DNA binding"/>
    <property type="evidence" value="ECO:0007669"/>
    <property type="project" value="UniProtKB-KW"/>
</dbReference>
<keyword evidence="8" id="KW-1185">Reference proteome</keyword>
<evidence type="ECO:0000256" key="1">
    <source>
        <dbReference type="ARBA" id="ARBA00022723"/>
    </source>
</evidence>
<reference evidence="7" key="2">
    <citation type="journal article" date="2023" name="IMA Fungus">
        <title>Comparative genomic study of the Penicillium genus elucidates a diverse pangenome and 15 lateral gene transfer events.</title>
        <authorList>
            <person name="Petersen C."/>
            <person name="Sorensen T."/>
            <person name="Nielsen M.R."/>
            <person name="Sondergaard T.E."/>
            <person name="Sorensen J.L."/>
            <person name="Fitzpatrick D.A."/>
            <person name="Frisvad J.C."/>
            <person name="Nielsen K.L."/>
        </authorList>
    </citation>
    <scope>NUCLEOTIDE SEQUENCE</scope>
    <source>
        <strain evidence="7">IBT 16125</strain>
    </source>
</reference>
<keyword evidence="5" id="KW-0539">Nucleus</keyword>
<dbReference type="PANTHER" id="PTHR47431:SF4">
    <property type="entry name" value="ZN(II)2CYS6 TRANSCRIPTION FACTOR (EUROFUNG)"/>
    <property type="match status" value="1"/>
</dbReference>
<dbReference type="SMART" id="SM00906">
    <property type="entry name" value="Fungal_trans"/>
    <property type="match status" value="1"/>
</dbReference>
<evidence type="ECO:0000256" key="5">
    <source>
        <dbReference type="ARBA" id="ARBA00023242"/>
    </source>
</evidence>
<reference evidence="7" key="1">
    <citation type="submission" date="2022-12" db="EMBL/GenBank/DDBJ databases">
        <authorList>
            <person name="Petersen C."/>
        </authorList>
    </citation>
    <scope>NUCLEOTIDE SEQUENCE</scope>
    <source>
        <strain evidence="7">IBT 16125</strain>
    </source>
</reference>
<evidence type="ECO:0000259" key="6">
    <source>
        <dbReference type="PROSITE" id="PS50048"/>
    </source>
</evidence>
<dbReference type="PANTHER" id="PTHR47431">
    <property type="entry name" value="ZN(II)2CYS6 TRANSCRIPTION FACTOR (EUROFUNG)-RELATED"/>
    <property type="match status" value="1"/>
</dbReference>
<dbReference type="CDD" id="cd00067">
    <property type="entry name" value="GAL4"/>
    <property type="match status" value="1"/>
</dbReference>
<dbReference type="GO" id="GO:0006351">
    <property type="term" value="P:DNA-templated transcription"/>
    <property type="evidence" value="ECO:0007669"/>
    <property type="project" value="InterPro"/>
</dbReference>
<feature type="domain" description="Zn(2)-C6 fungal-type" evidence="6">
    <location>
        <begin position="20"/>
        <end position="50"/>
    </location>
</feature>
<dbReference type="SMART" id="SM00066">
    <property type="entry name" value="GAL4"/>
    <property type="match status" value="1"/>
</dbReference>
<dbReference type="EMBL" id="JAPVEA010000007">
    <property type="protein sequence ID" value="KAJ5443685.1"/>
    <property type="molecule type" value="Genomic_DNA"/>
</dbReference>
<dbReference type="Pfam" id="PF04082">
    <property type="entry name" value="Fungal_trans"/>
    <property type="match status" value="1"/>
</dbReference>
<evidence type="ECO:0000313" key="8">
    <source>
        <dbReference type="Proteomes" id="UP001213681"/>
    </source>
</evidence>
<dbReference type="InterPro" id="IPR007219">
    <property type="entry name" value="XnlR_reg_dom"/>
</dbReference>
<name>A0AAD6C188_9EURO</name>
<evidence type="ECO:0000256" key="2">
    <source>
        <dbReference type="ARBA" id="ARBA00023015"/>
    </source>
</evidence>
<accession>A0AAD6C188</accession>
<keyword evidence="3" id="KW-0238">DNA-binding</keyword>
<evidence type="ECO:0000313" key="7">
    <source>
        <dbReference type="EMBL" id="KAJ5443685.1"/>
    </source>
</evidence>
<dbReference type="Gene3D" id="4.10.240.10">
    <property type="entry name" value="Zn(2)-C6 fungal-type DNA-binding domain"/>
    <property type="match status" value="1"/>
</dbReference>
<dbReference type="GO" id="GO:0008270">
    <property type="term" value="F:zinc ion binding"/>
    <property type="evidence" value="ECO:0007669"/>
    <property type="project" value="InterPro"/>
</dbReference>
<dbReference type="InterPro" id="IPR001138">
    <property type="entry name" value="Zn2Cys6_DnaBD"/>
</dbReference>
<dbReference type="Proteomes" id="UP001213681">
    <property type="component" value="Unassembled WGS sequence"/>
</dbReference>
<proteinExistence type="predicted"/>
<keyword evidence="4" id="KW-0804">Transcription</keyword>